<name>A0A4D9E194_9SAUR</name>
<gene>
    <name evidence="2" type="ORF">DR999_PMT13049</name>
</gene>
<accession>A0A4D9E194</accession>
<sequence length="168" mass="17526">MFSVKNETKRNINTASPEGTRPSAMHSAPSPSWGAAHPPQARHRGGGMGGLYLSPQQAVPGGLLSLLQPASARASEWGTGRAFPSLAQGESSGAAEIGKGLGHSKHLQQPPCPAAAHSAPRWADWDAHPSPAPHAERPPTRARSPAARMGAVCINSLAFSPLLTFRRP</sequence>
<reference evidence="2 3" key="1">
    <citation type="submission" date="2019-04" db="EMBL/GenBank/DDBJ databases">
        <title>Draft genome of the big-headed turtle Platysternon megacephalum.</title>
        <authorList>
            <person name="Gong S."/>
        </authorList>
    </citation>
    <scope>NUCLEOTIDE SEQUENCE [LARGE SCALE GENOMIC DNA]</scope>
    <source>
        <strain evidence="2">DO16091913</strain>
        <tissue evidence="2">Muscle</tissue>
    </source>
</reference>
<feature type="region of interest" description="Disordered" evidence="1">
    <location>
        <begin position="1"/>
        <end position="49"/>
    </location>
</feature>
<comment type="caution">
    <text evidence="2">The sequence shown here is derived from an EMBL/GenBank/DDBJ whole genome shotgun (WGS) entry which is preliminary data.</text>
</comment>
<evidence type="ECO:0000313" key="2">
    <source>
        <dbReference type="EMBL" id="TFK04421.1"/>
    </source>
</evidence>
<evidence type="ECO:0000256" key="1">
    <source>
        <dbReference type="SAM" id="MobiDB-lite"/>
    </source>
</evidence>
<feature type="compositionally biased region" description="Basic and acidic residues" evidence="1">
    <location>
        <begin position="1"/>
        <end position="10"/>
    </location>
</feature>
<dbReference type="Proteomes" id="UP000297703">
    <property type="component" value="Unassembled WGS sequence"/>
</dbReference>
<dbReference type="EMBL" id="QXTE01000138">
    <property type="protein sequence ID" value="TFK04421.1"/>
    <property type="molecule type" value="Genomic_DNA"/>
</dbReference>
<protein>
    <submittedName>
        <fullName evidence="2">Lengsin</fullName>
    </submittedName>
</protein>
<evidence type="ECO:0000313" key="3">
    <source>
        <dbReference type="Proteomes" id="UP000297703"/>
    </source>
</evidence>
<reference evidence="2 3" key="2">
    <citation type="submission" date="2019-04" db="EMBL/GenBank/DDBJ databases">
        <title>The genome sequence of big-headed turtle.</title>
        <authorList>
            <person name="Gong S."/>
        </authorList>
    </citation>
    <scope>NUCLEOTIDE SEQUENCE [LARGE SCALE GENOMIC DNA]</scope>
    <source>
        <strain evidence="2">DO16091913</strain>
        <tissue evidence="2">Muscle</tissue>
    </source>
</reference>
<dbReference type="AlphaFoldDB" id="A0A4D9E194"/>
<keyword evidence="3" id="KW-1185">Reference proteome</keyword>
<proteinExistence type="predicted"/>
<organism evidence="2 3">
    <name type="scientific">Platysternon megacephalum</name>
    <name type="common">big-headed turtle</name>
    <dbReference type="NCBI Taxonomy" id="55544"/>
    <lineage>
        <taxon>Eukaryota</taxon>
        <taxon>Metazoa</taxon>
        <taxon>Chordata</taxon>
        <taxon>Craniata</taxon>
        <taxon>Vertebrata</taxon>
        <taxon>Euteleostomi</taxon>
        <taxon>Archelosauria</taxon>
        <taxon>Testudinata</taxon>
        <taxon>Testudines</taxon>
        <taxon>Cryptodira</taxon>
        <taxon>Durocryptodira</taxon>
        <taxon>Testudinoidea</taxon>
        <taxon>Platysternidae</taxon>
        <taxon>Platysternon</taxon>
    </lineage>
</organism>
<feature type="region of interest" description="Disordered" evidence="1">
    <location>
        <begin position="83"/>
        <end position="145"/>
    </location>
</feature>